<feature type="chain" id="PRO_5029773781" description="C1q domain-containing protein" evidence="2">
    <location>
        <begin position="27"/>
        <end position="76"/>
    </location>
</feature>
<dbReference type="InterPro" id="IPR001073">
    <property type="entry name" value="C1q_dom"/>
</dbReference>
<organism evidence="4 5">
    <name type="scientific">Kalanchoe fedtschenkoi</name>
    <name type="common">Lavender scallops</name>
    <name type="synonym">South American air plant</name>
    <dbReference type="NCBI Taxonomy" id="63787"/>
    <lineage>
        <taxon>Eukaryota</taxon>
        <taxon>Viridiplantae</taxon>
        <taxon>Streptophyta</taxon>
        <taxon>Embryophyta</taxon>
        <taxon>Tracheophyta</taxon>
        <taxon>Spermatophyta</taxon>
        <taxon>Magnoliopsida</taxon>
        <taxon>eudicotyledons</taxon>
        <taxon>Gunneridae</taxon>
        <taxon>Pentapetalae</taxon>
        <taxon>Saxifragales</taxon>
        <taxon>Crassulaceae</taxon>
        <taxon>Kalanchoe</taxon>
    </lineage>
</organism>
<keyword evidence="5" id="KW-1185">Reference proteome</keyword>
<feature type="signal peptide" evidence="2">
    <location>
        <begin position="1"/>
        <end position="26"/>
    </location>
</feature>
<dbReference type="AlphaFoldDB" id="A0A7N0RI30"/>
<evidence type="ECO:0000256" key="1">
    <source>
        <dbReference type="SAM" id="MobiDB-lite"/>
    </source>
</evidence>
<feature type="compositionally biased region" description="Pro residues" evidence="1">
    <location>
        <begin position="66"/>
        <end position="76"/>
    </location>
</feature>
<dbReference type="PROSITE" id="PS50871">
    <property type="entry name" value="C1Q"/>
    <property type="match status" value="1"/>
</dbReference>
<feature type="region of interest" description="Disordered" evidence="1">
    <location>
        <begin position="44"/>
        <end position="76"/>
    </location>
</feature>
<dbReference type="Gramene" id="Kaladp0011s0713.1.v1.1">
    <property type="protein sequence ID" value="Kaladp0011s0713.1.v1.1.CDS.1"/>
    <property type="gene ID" value="Kaladp0011s0713.v1.1"/>
</dbReference>
<name>A0A7N0RI30_KALFE</name>
<dbReference type="Proteomes" id="UP000594263">
    <property type="component" value="Unplaced"/>
</dbReference>
<evidence type="ECO:0000313" key="5">
    <source>
        <dbReference type="Proteomes" id="UP000594263"/>
    </source>
</evidence>
<dbReference type="EnsemblPlants" id="Kaladp0011s0713.1.v1.1">
    <property type="protein sequence ID" value="Kaladp0011s0713.1.v1.1.CDS.1"/>
    <property type="gene ID" value="Kaladp0011s0713.v1.1"/>
</dbReference>
<reference evidence="4" key="1">
    <citation type="submission" date="2021-01" db="UniProtKB">
        <authorList>
            <consortium name="EnsemblPlants"/>
        </authorList>
    </citation>
    <scope>IDENTIFICATION</scope>
</reference>
<evidence type="ECO:0000256" key="2">
    <source>
        <dbReference type="SAM" id="SignalP"/>
    </source>
</evidence>
<sequence length="76" mass="8417">MAPRTAMVQLAVVLLLLSYESRCGHAAWTTFVADVRWMDDPVRRAARAIPQRQPPPPPVSNTVRRPSPPTPPPHSP</sequence>
<keyword evidence="2" id="KW-0732">Signal</keyword>
<evidence type="ECO:0000313" key="4">
    <source>
        <dbReference type="EnsemblPlants" id="Kaladp0011s0713.1.v1.1.CDS.1"/>
    </source>
</evidence>
<evidence type="ECO:0000259" key="3">
    <source>
        <dbReference type="PROSITE" id="PS50871"/>
    </source>
</evidence>
<feature type="domain" description="C1q" evidence="3">
    <location>
        <begin position="54"/>
        <end position="76"/>
    </location>
</feature>
<protein>
    <recommendedName>
        <fullName evidence="3">C1q domain-containing protein</fullName>
    </recommendedName>
</protein>
<accession>A0A7N0RI30</accession>
<proteinExistence type="predicted"/>